<evidence type="ECO:0000256" key="9">
    <source>
        <dbReference type="ARBA" id="ARBA00023242"/>
    </source>
</evidence>
<dbReference type="SMART" id="SM00355">
    <property type="entry name" value="ZnF_C2H2"/>
    <property type="match status" value="8"/>
</dbReference>
<dbReference type="FunFam" id="3.30.160.60:FF:000322">
    <property type="entry name" value="GDNF-inducible zinc finger protein 1"/>
    <property type="match status" value="1"/>
</dbReference>
<keyword evidence="4 10" id="KW-0863">Zinc-finger</keyword>
<dbReference type="SUPFAM" id="SSF57667">
    <property type="entry name" value="beta-beta-alpha zinc fingers"/>
    <property type="match status" value="5"/>
</dbReference>
<dbReference type="GO" id="GO:0000977">
    <property type="term" value="F:RNA polymerase II transcription regulatory region sequence-specific DNA binding"/>
    <property type="evidence" value="ECO:0007669"/>
    <property type="project" value="TreeGrafter"/>
</dbReference>
<accession>A0A448WAU6</accession>
<feature type="domain" description="C2H2-type" evidence="11">
    <location>
        <begin position="119"/>
        <end position="146"/>
    </location>
</feature>
<feature type="domain" description="C2H2-type" evidence="11">
    <location>
        <begin position="182"/>
        <end position="209"/>
    </location>
</feature>
<dbReference type="Proteomes" id="UP000784294">
    <property type="component" value="Unassembled WGS sequence"/>
</dbReference>
<name>A0A448WAU6_9PLAT</name>
<dbReference type="Gene3D" id="3.30.160.60">
    <property type="entry name" value="Classic Zinc Finger"/>
    <property type="match status" value="5"/>
</dbReference>
<keyword evidence="13" id="KW-1185">Reference proteome</keyword>
<evidence type="ECO:0000256" key="2">
    <source>
        <dbReference type="ARBA" id="ARBA00022723"/>
    </source>
</evidence>
<evidence type="ECO:0000256" key="8">
    <source>
        <dbReference type="ARBA" id="ARBA00023163"/>
    </source>
</evidence>
<evidence type="ECO:0000313" key="12">
    <source>
        <dbReference type="EMBL" id="VEL07227.1"/>
    </source>
</evidence>
<feature type="domain" description="C2H2-type" evidence="11">
    <location>
        <begin position="312"/>
        <end position="334"/>
    </location>
</feature>
<reference evidence="12" key="1">
    <citation type="submission" date="2018-11" db="EMBL/GenBank/DDBJ databases">
        <authorList>
            <consortium name="Pathogen Informatics"/>
        </authorList>
    </citation>
    <scope>NUCLEOTIDE SEQUENCE</scope>
</reference>
<dbReference type="PANTHER" id="PTHR24409:SF295">
    <property type="entry name" value="AZ2-RELATED"/>
    <property type="match status" value="1"/>
</dbReference>
<evidence type="ECO:0000259" key="11">
    <source>
        <dbReference type="PROSITE" id="PS50157"/>
    </source>
</evidence>
<keyword evidence="8" id="KW-0804">Transcription</keyword>
<proteinExistence type="predicted"/>
<keyword evidence="6" id="KW-0805">Transcription regulation</keyword>
<dbReference type="Pfam" id="PF00096">
    <property type="entry name" value="zf-C2H2"/>
    <property type="match status" value="4"/>
</dbReference>
<evidence type="ECO:0000256" key="3">
    <source>
        <dbReference type="ARBA" id="ARBA00022737"/>
    </source>
</evidence>
<evidence type="ECO:0000256" key="5">
    <source>
        <dbReference type="ARBA" id="ARBA00022833"/>
    </source>
</evidence>
<dbReference type="PROSITE" id="PS00028">
    <property type="entry name" value="ZINC_FINGER_C2H2_1"/>
    <property type="match status" value="6"/>
</dbReference>
<feature type="domain" description="C2H2-type" evidence="11">
    <location>
        <begin position="284"/>
        <end position="311"/>
    </location>
</feature>
<keyword evidence="3" id="KW-0677">Repeat</keyword>
<dbReference type="InterPro" id="IPR013087">
    <property type="entry name" value="Znf_C2H2_type"/>
</dbReference>
<dbReference type="InterPro" id="IPR036236">
    <property type="entry name" value="Znf_C2H2_sf"/>
</dbReference>
<dbReference type="GO" id="GO:0005634">
    <property type="term" value="C:nucleus"/>
    <property type="evidence" value="ECO:0007669"/>
    <property type="project" value="UniProtKB-SubCell"/>
</dbReference>
<keyword evidence="9" id="KW-0539">Nucleus</keyword>
<evidence type="ECO:0000256" key="6">
    <source>
        <dbReference type="ARBA" id="ARBA00023015"/>
    </source>
</evidence>
<dbReference type="OrthoDB" id="6219989at2759"/>
<comment type="subcellular location">
    <subcellularLocation>
        <location evidence="1">Nucleus</location>
    </subcellularLocation>
</comment>
<feature type="domain" description="C2H2-type" evidence="11">
    <location>
        <begin position="147"/>
        <end position="169"/>
    </location>
</feature>
<evidence type="ECO:0000256" key="4">
    <source>
        <dbReference type="ARBA" id="ARBA00022771"/>
    </source>
</evidence>
<sequence length="420" mass="47731">MVFRTKMPENSLDAGSSTQVGTCPTNATHSNTDDEHVCCFCPFRSCSKANLVFHIKERHSEYVFATCKTCKQFFSTGDIIEHVLRCKGSHACSYCRSTFAHSSYLQRHIARKHSTKVRAHCDICSRSFSSNYSLAVHKRAHEGFMPYSCDICKMRFFQKNHLHLHMDCHHAYVELSRHEKPFACSKCGRCFLFASSLWHHRRQHIQDPSKCELLRNIPIFFLLNSNINRLNALYDLTFVFYAITLILYDPTLDIHCCQVCGKAFAYRSELERHATMHSKQNTTLKCVYCLRGFSRTSQLNAHILRHTNPSLFTCSYCNRTYASRASLLSHMSKHEAKGCSTSYASKTADCIPSDLEGGSLSDDYLIDQDISDVLLDEAWNQGDFVKSTEDLTCSPNVNLLHAILYEGENSNSAPVAATKS</sequence>
<keyword evidence="2" id="KW-0479">Metal-binding</keyword>
<dbReference type="EMBL" id="CAAALY010001309">
    <property type="protein sequence ID" value="VEL07227.1"/>
    <property type="molecule type" value="Genomic_DNA"/>
</dbReference>
<protein>
    <recommendedName>
        <fullName evidence="11">C2H2-type domain-containing protein</fullName>
    </recommendedName>
</protein>
<evidence type="ECO:0000313" key="13">
    <source>
        <dbReference type="Proteomes" id="UP000784294"/>
    </source>
</evidence>
<keyword evidence="5" id="KW-0862">Zinc</keyword>
<dbReference type="PROSITE" id="PS50157">
    <property type="entry name" value="ZINC_FINGER_C2H2_2"/>
    <property type="match status" value="7"/>
</dbReference>
<dbReference type="AlphaFoldDB" id="A0A448WAU6"/>
<comment type="caution">
    <text evidence="12">The sequence shown here is derived from an EMBL/GenBank/DDBJ whole genome shotgun (WGS) entry which is preliminary data.</text>
</comment>
<gene>
    <name evidence="12" type="ORF">PXEA_LOCUS667</name>
</gene>
<dbReference type="GO" id="GO:0008270">
    <property type="term" value="F:zinc ion binding"/>
    <property type="evidence" value="ECO:0007669"/>
    <property type="project" value="UniProtKB-KW"/>
</dbReference>
<keyword evidence="7" id="KW-0238">DNA-binding</keyword>
<feature type="domain" description="C2H2-type" evidence="11">
    <location>
        <begin position="255"/>
        <end position="282"/>
    </location>
</feature>
<feature type="domain" description="C2H2-type" evidence="11">
    <location>
        <begin position="90"/>
        <end position="118"/>
    </location>
</feature>
<dbReference type="PANTHER" id="PTHR24409">
    <property type="entry name" value="ZINC FINGER PROTEIN 142"/>
    <property type="match status" value="1"/>
</dbReference>
<dbReference type="GO" id="GO:0000981">
    <property type="term" value="F:DNA-binding transcription factor activity, RNA polymerase II-specific"/>
    <property type="evidence" value="ECO:0007669"/>
    <property type="project" value="TreeGrafter"/>
</dbReference>
<evidence type="ECO:0000256" key="7">
    <source>
        <dbReference type="ARBA" id="ARBA00023125"/>
    </source>
</evidence>
<organism evidence="12 13">
    <name type="scientific">Protopolystoma xenopodis</name>
    <dbReference type="NCBI Taxonomy" id="117903"/>
    <lineage>
        <taxon>Eukaryota</taxon>
        <taxon>Metazoa</taxon>
        <taxon>Spiralia</taxon>
        <taxon>Lophotrochozoa</taxon>
        <taxon>Platyhelminthes</taxon>
        <taxon>Monogenea</taxon>
        <taxon>Polyopisthocotylea</taxon>
        <taxon>Polystomatidea</taxon>
        <taxon>Polystomatidae</taxon>
        <taxon>Protopolystoma</taxon>
    </lineage>
</organism>
<evidence type="ECO:0000256" key="1">
    <source>
        <dbReference type="ARBA" id="ARBA00004123"/>
    </source>
</evidence>
<evidence type="ECO:0000256" key="10">
    <source>
        <dbReference type="PROSITE-ProRule" id="PRU00042"/>
    </source>
</evidence>